<feature type="domain" description="Thioesterase TesA-like" evidence="3">
    <location>
        <begin position="8"/>
        <end position="227"/>
    </location>
</feature>
<dbReference type="GO" id="GO:0016787">
    <property type="term" value="F:hydrolase activity"/>
    <property type="evidence" value="ECO:0007669"/>
    <property type="project" value="UniProtKB-KW"/>
</dbReference>
<reference evidence="4 5" key="1">
    <citation type="submission" date="2020-09" db="EMBL/GenBank/DDBJ databases">
        <title>Sinomicrobium weinanense sp. nov., a halophilic bacteria isolated from saline-alkali soil.</title>
        <authorList>
            <person name="Wu P."/>
            <person name="Ren H."/>
            <person name="Mei Y."/>
            <person name="Liang Y."/>
            <person name="Chen Z."/>
        </authorList>
    </citation>
    <scope>NUCLEOTIDE SEQUENCE [LARGE SCALE GENOMIC DNA]</scope>
    <source>
        <strain evidence="4 5">FJxs</strain>
    </source>
</reference>
<dbReference type="InterPro" id="IPR012223">
    <property type="entry name" value="TEII"/>
</dbReference>
<evidence type="ECO:0000256" key="1">
    <source>
        <dbReference type="ARBA" id="ARBA00007169"/>
    </source>
</evidence>
<dbReference type="InterPro" id="IPR001031">
    <property type="entry name" value="Thioesterase"/>
</dbReference>
<comment type="caution">
    <text evidence="4">The sequence shown here is derived from an EMBL/GenBank/DDBJ whole genome shotgun (WGS) entry which is preliminary data.</text>
</comment>
<dbReference type="InterPro" id="IPR020802">
    <property type="entry name" value="TesA-like"/>
</dbReference>
<evidence type="ECO:0000313" key="4">
    <source>
        <dbReference type="EMBL" id="MBC9795251.1"/>
    </source>
</evidence>
<dbReference type="Gene3D" id="3.40.50.1820">
    <property type="entry name" value="alpha/beta hydrolase"/>
    <property type="match status" value="1"/>
</dbReference>
<dbReference type="PANTHER" id="PTHR11487">
    <property type="entry name" value="THIOESTERASE"/>
    <property type="match status" value="1"/>
</dbReference>
<gene>
    <name evidence="4" type="ORF">IBL28_04680</name>
</gene>
<name>A0A926Q2S8_9FLAO</name>
<protein>
    <submittedName>
        <fullName evidence="4">Thioesterase</fullName>
    </submittedName>
</protein>
<dbReference type="EMBL" id="JACVDC010000008">
    <property type="protein sequence ID" value="MBC9795251.1"/>
    <property type="molecule type" value="Genomic_DNA"/>
</dbReference>
<dbReference type="Proteomes" id="UP000653730">
    <property type="component" value="Unassembled WGS sequence"/>
</dbReference>
<comment type="similarity">
    <text evidence="1">Belongs to the thioesterase family.</text>
</comment>
<dbReference type="GO" id="GO:0008610">
    <property type="term" value="P:lipid biosynthetic process"/>
    <property type="evidence" value="ECO:0007669"/>
    <property type="project" value="TreeGrafter"/>
</dbReference>
<dbReference type="Pfam" id="PF00975">
    <property type="entry name" value="Thioesterase"/>
    <property type="match status" value="1"/>
</dbReference>
<dbReference type="PANTHER" id="PTHR11487:SF0">
    <property type="entry name" value="S-ACYL FATTY ACID SYNTHASE THIOESTERASE, MEDIUM CHAIN"/>
    <property type="match status" value="1"/>
</dbReference>
<keyword evidence="5" id="KW-1185">Reference proteome</keyword>
<sequence>MMNTFKIICFPYAGGSKYSYRVLQTVFPSHVALFPIDYPGRGARIKENLNTSLEAIAEDAFNTILPELHKGPYAIYGHSMGALVGYLVTRKIVEHGLSAPAHLFITGRSGPAAPKNREPLHGLPRDRFLEKVKELGGLPGEICDNADLMDFFEPVLRADFKALETFNYTPKGPIDIPVSVIIGLQESITTKDARAWEQETTAPLDLRQFPGNHFFIFDHPQHIAEWMVRKISGLPVMNGAWK</sequence>
<evidence type="ECO:0000259" key="3">
    <source>
        <dbReference type="SMART" id="SM00824"/>
    </source>
</evidence>
<keyword evidence="2" id="KW-0378">Hydrolase</keyword>
<accession>A0A926Q2S8</accession>
<dbReference type="AlphaFoldDB" id="A0A926Q2S8"/>
<evidence type="ECO:0000313" key="5">
    <source>
        <dbReference type="Proteomes" id="UP000653730"/>
    </source>
</evidence>
<dbReference type="InterPro" id="IPR029058">
    <property type="entry name" value="AB_hydrolase_fold"/>
</dbReference>
<proteinExistence type="inferred from homology"/>
<dbReference type="RefSeq" id="WP_187964407.1">
    <property type="nucleotide sequence ID" value="NZ_JACVDC010000008.1"/>
</dbReference>
<organism evidence="4 5">
    <name type="scientific">Sinomicrobium weinanense</name>
    <dbReference type="NCBI Taxonomy" id="2842200"/>
    <lineage>
        <taxon>Bacteria</taxon>
        <taxon>Pseudomonadati</taxon>
        <taxon>Bacteroidota</taxon>
        <taxon>Flavobacteriia</taxon>
        <taxon>Flavobacteriales</taxon>
        <taxon>Flavobacteriaceae</taxon>
        <taxon>Sinomicrobium</taxon>
    </lineage>
</organism>
<dbReference type="SUPFAM" id="SSF53474">
    <property type="entry name" value="alpha/beta-Hydrolases"/>
    <property type="match status" value="1"/>
</dbReference>
<dbReference type="SMART" id="SM00824">
    <property type="entry name" value="PKS_TE"/>
    <property type="match status" value="1"/>
</dbReference>
<evidence type="ECO:0000256" key="2">
    <source>
        <dbReference type="ARBA" id="ARBA00022801"/>
    </source>
</evidence>